<feature type="region of interest" description="Disordered" evidence="1">
    <location>
        <begin position="35"/>
        <end position="95"/>
    </location>
</feature>
<gene>
    <name evidence="3" type="ORF">HAX54_036670</name>
</gene>
<feature type="transmembrane region" description="Helical" evidence="2">
    <location>
        <begin position="1310"/>
        <end position="1331"/>
    </location>
</feature>
<dbReference type="InterPro" id="IPR052843">
    <property type="entry name" value="ER_body_metal_sequester"/>
</dbReference>
<evidence type="ECO:0000256" key="1">
    <source>
        <dbReference type="SAM" id="MobiDB-lite"/>
    </source>
</evidence>
<comment type="caution">
    <text evidence="3">The sequence shown here is derived from an EMBL/GenBank/DDBJ whole genome shotgun (WGS) entry which is preliminary data.</text>
</comment>
<accession>A0ABS8SGS2</accession>
<dbReference type="PANTHER" id="PTHR38937">
    <property type="entry name" value="MEMBRANE PROTEIN OF ER BODY-LIKE PROTEIN"/>
    <property type="match status" value="1"/>
</dbReference>
<organism evidence="3 4">
    <name type="scientific">Datura stramonium</name>
    <name type="common">Jimsonweed</name>
    <name type="synonym">Common thornapple</name>
    <dbReference type="NCBI Taxonomy" id="4076"/>
    <lineage>
        <taxon>Eukaryota</taxon>
        <taxon>Viridiplantae</taxon>
        <taxon>Streptophyta</taxon>
        <taxon>Embryophyta</taxon>
        <taxon>Tracheophyta</taxon>
        <taxon>Spermatophyta</taxon>
        <taxon>Magnoliopsida</taxon>
        <taxon>eudicotyledons</taxon>
        <taxon>Gunneridae</taxon>
        <taxon>Pentapetalae</taxon>
        <taxon>asterids</taxon>
        <taxon>lamiids</taxon>
        <taxon>Solanales</taxon>
        <taxon>Solanaceae</taxon>
        <taxon>Solanoideae</taxon>
        <taxon>Datureae</taxon>
        <taxon>Datura</taxon>
    </lineage>
</organism>
<feature type="compositionally biased region" description="Basic and acidic residues" evidence="1">
    <location>
        <begin position="81"/>
        <end position="90"/>
    </location>
</feature>
<dbReference type="PANTHER" id="PTHR38937:SF2">
    <property type="entry name" value="MEMBRANE PROTEIN OF ER BODY-LIKE PROTEIN ISOFORM X1"/>
    <property type="match status" value="1"/>
</dbReference>
<evidence type="ECO:0000313" key="4">
    <source>
        <dbReference type="Proteomes" id="UP000823775"/>
    </source>
</evidence>
<evidence type="ECO:0008006" key="5">
    <source>
        <dbReference type="Google" id="ProtNLM"/>
    </source>
</evidence>
<feature type="region of interest" description="Disordered" evidence="1">
    <location>
        <begin position="275"/>
        <end position="358"/>
    </location>
</feature>
<dbReference type="Proteomes" id="UP000823775">
    <property type="component" value="Unassembled WGS sequence"/>
</dbReference>
<keyword evidence="2" id="KW-1133">Transmembrane helix</keyword>
<sequence length="1364" mass="148714">MEKVDLKWEQNEVEVEEEEEVGGLQVRSSKAIKEVTNGKIETNGHANSTPKIANGTEKSDLGDEQEMSEEEHLSDSNNGVDVEKGTEPKEVSVQQIVASTNGVEIEEETEPKEESIQLIVASNNAVEVETDPKEESVQLIVVSNNGVEEGIDPKEESVQQIAALNNGVEVEEETEPKEVSFQQIVASNNGVEEGIDPKEGSFQQIVASNNGIEEGTDPKEEPVQQIATSNNWVEEGTEPKEVSVQQLVASNNGFEEGTEPKEGSVQQIASPDYGVEEGTEAKEESKQHLVTSTNGVEVEEGTEAEEELVQQIVSSDNGVEEGTEVKEKSKQHPVTPTDGVEKGTEAEEGSFRSGHSVYYDKDEDSNFISTPSIKEKIHKIPGDEGVQESAIVDIQLNGYLKGDNLSSSSAQHSKDLSEDHNIVLKSTAIDEIESADTDLINDSETDVKDFDVENVLQKQNTHDLYCPNCKSCITRRVILRKRKRKVRVSVDDVKRNKLEVVVDSEVDASRAQADDEVHDEAVSSLDGTPPLAADDYQPDREPEIFRCLSCFSFFIPTGNGFKLFRIFGEKGDKDNVKGEETPTTNKKWFSSIFALDKGKASVEQGSGIGANAVKNDSGVLMPSDNFKDQNAKSLVIKESGPPAYSSSEITQEAGGKILGSKNQDANMKGKMVINTVGKSENATKSQEGGSVLDIFEEETRNQPGASASSKEVQGNDRNDELLRTTGRIQVSSGNLVQRSLPASNDRKEELLRTGGRIQVTDGNHVQDSVPETQQNELKLLITSTKEESLTIEKSETDLKSDVAILTKGPDNESLLSLATTAFALNDLDGNGNPKFFTQIPREHEQHIEAMLPSESLVANNDNKFQLSSKGGSVLDIFEVETRNQPGASVSSKEVQGNDRNDELLRTTGRIQISNGNLLQESLPASNDRKDELLKTGGRIQVSNGNLVQDNVPASQQNELKLLITSTKEESLTVEKSESDLKSDMAILNKGPDNESLLSSATTAFALNGLDGNGKPKFLTEIPQEHEQHIKAMLPSESLLENNDNKFQLSSNDGVHHYEVSQHTITTTNIEIHSKQPLKVDEHALISSVKDALSIQDKPDNITNISVEAAANSIAGNDTIITVEEGHETTETASANLDAQIHSVEGQGTDAAEAYRIEIVKSIIFGGLAESITSLSVVSSATGGDTSTLNILVLAMANLIGGLFIIFHNLWELKRDRFEQASNQIMEQHVDRYREQLGRRENFTLHAVLVVLSYIIFGLVPPVIYGFSFRKSDDKELKIVAVAAASLVCILMLATGKAYVQKAPKPYFKTISTYIILGFTVSGVSYAAGILFKRLLEKFGFFQPSSTVNLLLPEMRGTGAAWATL</sequence>
<dbReference type="EMBL" id="JACEIK010000488">
    <property type="protein sequence ID" value="MCD7457954.1"/>
    <property type="molecule type" value="Genomic_DNA"/>
</dbReference>
<protein>
    <recommendedName>
        <fullName evidence="5">Membrane protein of ER body-like protein</fullName>
    </recommendedName>
</protein>
<feature type="region of interest" description="Disordered" evidence="1">
    <location>
        <begin position="510"/>
        <end position="531"/>
    </location>
</feature>
<proteinExistence type="predicted"/>
<reference evidence="3 4" key="1">
    <citation type="journal article" date="2021" name="BMC Genomics">
        <title>Datura genome reveals duplications of psychoactive alkaloid biosynthetic genes and high mutation rate following tissue culture.</title>
        <authorList>
            <person name="Rajewski A."/>
            <person name="Carter-House D."/>
            <person name="Stajich J."/>
            <person name="Litt A."/>
        </authorList>
    </citation>
    <scope>NUCLEOTIDE SEQUENCE [LARGE SCALE GENOMIC DNA]</scope>
    <source>
        <strain evidence="3">AR-01</strain>
    </source>
</reference>
<keyword evidence="2" id="KW-0812">Transmembrane</keyword>
<feature type="compositionally biased region" description="Basic and acidic residues" evidence="1">
    <location>
        <begin position="512"/>
        <end position="521"/>
    </location>
</feature>
<feature type="transmembrane region" description="Helical" evidence="2">
    <location>
        <begin position="1242"/>
        <end position="1266"/>
    </location>
</feature>
<evidence type="ECO:0000256" key="2">
    <source>
        <dbReference type="SAM" id="Phobius"/>
    </source>
</evidence>
<evidence type="ECO:0000313" key="3">
    <source>
        <dbReference type="EMBL" id="MCD7457954.1"/>
    </source>
</evidence>
<keyword evidence="2" id="KW-0472">Membrane</keyword>
<name>A0ABS8SGS2_DATST</name>
<feature type="transmembrane region" description="Helical" evidence="2">
    <location>
        <begin position="1188"/>
        <end position="1210"/>
    </location>
</feature>
<feature type="transmembrane region" description="Helical" evidence="2">
    <location>
        <begin position="1278"/>
        <end position="1298"/>
    </location>
</feature>
<feature type="compositionally biased region" description="Acidic residues" evidence="1">
    <location>
        <begin position="297"/>
        <end position="308"/>
    </location>
</feature>
<keyword evidence="4" id="KW-1185">Reference proteome</keyword>